<dbReference type="InterPro" id="IPR000157">
    <property type="entry name" value="TIR_dom"/>
</dbReference>
<dbReference type="SMART" id="SM00449">
    <property type="entry name" value="SPRY"/>
    <property type="match status" value="2"/>
</dbReference>
<feature type="domain" description="B30.2/SPRY" evidence="15">
    <location>
        <begin position="619"/>
        <end position="828"/>
    </location>
</feature>
<evidence type="ECO:0000256" key="12">
    <source>
        <dbReference type="ARBA" id="ARBA00048679"/>
    </source>
</evidence>
<dbReference type="InterPro" id="IPR032675">
    <property type="entry name" value="LRR_dom_sf"/>
</dbReference>
<dbReference type="Pfam" id="PF25497">
    <property type="entry name" value="COR-B"/>
    <property type="match status" value="1"/>
</dbReference>
<keyword evidence="18" id="KW-1185">Reference proteome</keyword>
<accession>A0ABD3X3U8</accession>
<keyword evidence="8" id="KW-0418">Kinase</keyword>
<sequence>MDQAQNHMIITFDKEESLLRGCVRLDKIESLLKEGKKIQAIQFAGNGYCTDAVLHLFRNLPKAQFEELTEVNLLGCSLITDAGIKALSPIIKASKKIEKVILDGCEQLTDNALALLHEILPLGCKLSMRGSSVGYLYDVHYMNVITDGCPILLTGSELNVEQKNGSVLIVPQKNLTESITDFLTDGKSMERKGWVQRSDWKVEDWNFTLSEVSTESCLFEHLIKKPLTQVVIPFDAGSGVKDIKQHVIQTITKVVAKEGVSSKFLQKPATIQSEIISDKFMDVENIDKIVLEGNILKSISTSETSIGVYLSHTPMTRSHPSFTVTVTEVQGEEVTAIIIGVLFDLLFPVRHPMESPEQHGGEVEGVEINVGDVVSFGIDGDWVSEYVPAEGAKYIITVNGEERSKQWETTPHTGMYPLVSVLGKSLGAVRLDNFILPPADWVQKCISEKKYFEKHYAFNVLVDSNGVVSYVSNSNSSGELGYVLFRPSVSTECNTFSVRILSFNMENPQSLLTIGIGPEVFKPGAQNSLLLKLMKKKITDRGRSGSGNDEDSKMDNVKVGDEFTIKVLGIEQHSARNVVYDHQKLHVQFFQNGKLVEDVPDFDYQPDGQWRLSFIVGVGHADNKVQILNYRIPYYQQPLIPDKITMGRSHFIDVMDDGVLEYRKFINRDSFAVFVSKTPMNRNMLYFDIDILSTNDKKHLSMGICPRDYPIDYLGWNQGSIAYHADNGRVYQNTGSSLPNTKLKPDEDVQFGPGDVIGFGIEDSPEGPIRFDNEGFIMPQQTLKYYFTKNGKRVHESHYEFQCDGMYPAVAMHYEGDRVKINNFYSETKLLRQQLELERLSKLEKVKEKKDAIPPFHGCEFVLVSVSAGSSDPSGKLQLLKQQIRLQDDLEVLKIIEEKIQAIEKSLGLLNFQEQQNLSSLYAMRDSFYHLIEQPDRLKFMTLDLQSGKGRNELLQQLLLNQKSHEAHQGYCYTLSASVIEYQQKILMDLSKTRVMTLSQIQNGLPSSFSGKKCRKLLKHLENMGKLLLFMVKSETVVADIAFMMEMEEKIMKLSPTVLSNTMATCLGSNSPVWTLESLHKALCPEMTKQEFQFMQTVLEAVFGVLKVPCLRTQPVDEPYIYTVLEKVSTPGSMSMRDFVSDGKDVKDFVIINQSYSFPTGLPSRQLSLIMTSTAKYGRIILLSPEGIVFQNGAVQTSIEQQKINTEMVLTVESKCYMPEIDESIEVTEISKETESYVKEYTWGMFCIFIDLIDDILCKQGVTPIITKNVPFGLVNTSIGCKHKWIFLPSPRKQTVCTLCNQCCDKGFKCEWNGIVSHHFRECGCGTDVTGCRDCGICKFCAVELWGIRSKLRPFAFVTTDVRETPSEKSDKPSVPETANNTVSIRDTFYQPQLFLDPVMYNEIEFINLSSAGKFLCLKDESSGSILQAYPGRPVYLKAGDLKNIQESKMRMLAGDHIRIKLEDRFGQADLPPEDIKEEMLKSVPQYFASEGREVRVCHDTGILCYDTQSASIPVGQFIAPKPLTKENCKCSITILAPGEIKAIGLGLVPQDYPPNRQPGWNPRAIGYHADDGGIFIESGFSTRKTEICDVGDVMEVEIDVDKKKGWFRKNGKQMIEMNINMSKLGLYPCVGFHSKGEAVRLNEKEIWTAENKTDPSKIPPDFPTYKYGNLWISPGKRIFLTKLGRSYSGWLILHNPKSDPVGYRVTVGNNVHVKIGQLNHQEQFLDFIDINNIMEAEQIRKATVEWISLDLGREYTSVDLDNALNKMHGKFIHTLNVGLVDASKGDTEHLQLVSDDIPEQKGMLCMQIFQNDRLLNEYWLKMGKYHVTVESMSKTAQFILKYPKCPSFTYPQSFAKGMKLTVYLENAKMYAESVVVDIYAGGKMLCLEYSPENSTSNDTICVVATSLALTYPEFEEESSKILTYERRGTSERVTKTFVPAPSFLLSQGGKKCQIFLDKEWKANSLRSMCKCFQVITRLTVQEKYLTSLTKDMPKFKADSYKVFAFLPGPLSVETLCYPKIFTMFKDIQVHRLCFSAGAMDKWIDLSSSLKDVLWKISIHFIDTAGITPQKQLPLNVLYADHTTGWIYLALLANKVLLPSYQNLIAGGSSSLTRSQVETKLYHLISHFASLCGIYGTYCGGLDNMTVTANAQQYITEIIEASDHSRVLYLNTPHIENDKLIESQTDCVCKAHLVCEKARFVKFTNESELSWDFIEPYAETVNYFQWKKRELIKLPDDFFTRFCNIQTFELGEKRSFLGLFHSLPGGISTCKDLKLIHIQNTALQNLPKDFFEGPTVRIIKLERIPLTKITDHWPKQSSLKQLHLTGLLLKEIPDGVGEFNELLELDLSCNPITTLPNSLAKLTNLHTLSLNGIPWITLEGDKTQLTKEQYESWHLDNPYINMIFPLGTAEELYLEFDTNCNGSLDEMEISRMNLKYFFDIPRLGINDINDEVNGGLPPVLFELRSLKKLGLEFQAITMIPASINLLQNLQDLSLKHNPLLEQLPGTLGLLPNIQTIRLSSCPSLRTPPIEVVSRGFEPIKAYLKKLAGGFTECRRTKLMVVGLGGAGKTSLLMALTSMDKKTSGTEKENPTDGIDIKSWTVKNSENVDVTFSTWDFAGQAVYYNTHQFFLSKRAVYLLLWSMRQGFEHAGLDFWLSSISCHAPNTPIFVVGTQADLIPKAELPEKEYRERYPQIVGFHYVSSVAGIGIKELQEKLIDTTLQLGYMGEKIPQVWLNLEKKIIAERSNTSILKWEVVKSYAMEVGIYDEKDVKMAVQLLHDLGTLQYFDNDFLRDYVVINPQWIVDVMACVVSVQDSPIQKNNGRLYHKDIPIVWKDYDVGLHQWLLNLTEDFDLTFAIPTESVNMVPCLLPQEEPDNLDWPSVKGRIDVRETKMVYKFSYLPSGLFNRAQVRLLSFTEGKKVWKRGSLLKKNQHLALIRQISDNELVVLAQGPRPENILFMIYEVFESIIEESFKGVSYDFLVPCPDCVTKEGTKDPWMFKADLVRLAVDHNAPILQCHKYFHWTSMRQLHERMPSDSRHVADFDFQLQSSLVALDELSNEMSTDVAIIYCRADIPTKDHPDMMPPSLIRDDCVNWGYKCWFSEDPDNIRAEDITIAIKNCKVLIACLSDNFEKDKMYRDIFIFAKETMNKDIISAVLGESFAWRETDLGMKCGEERQLMIKTLSRYQSGRQEELKDWLAEKIAQKRMDVVKDPDVFISYCWTNSEDASRKTGHRVPEAIGYGDPREVKNYLQRNGIECWIDVEMIGKEKEGIFADMAVGLRKSKVLLACISDEYAKSENSMMEFRFGVLNLKLPIVVVVVGKGNQWREMEVAMLLMKKANVYEVNLQKEDSNGLPNVYQCVRNALIDAENMKKSKDDNKSKEDEKKESKNEIDGSSSELSFKEEYELIQRKFMRHLIRLISNRDQSEPMPRLIVVDFVKSKKKGDKFEGRETPAKPTPKKMLRPKSSTRSRDRMQTANMLGINTEELEADAWENENLCLKLLCEHEMEWHQCHQYHLLAFRTGEEKQTFLRKAAPYLSRIYRILNQSPIKLNCFIGKTGESYQDWMEEAAEKNLDLYSAYTVLRDLIIGDETSHFVNSLQRCRLPSGKVFWLCKKHQEGSRITKLSRGTVGSHGVLQKVLFTEDVHFKEFMEDYETYKYKKAVVSKNKASSQPVPASSQPVPKEANPNLNKPLVRQNTEPKDLTNQETATNEGQLEVLLSSLSSIDQLLQSADSSDNSSRSSSSSRSSMTVESIVAANPMSGVSSMALSQTGRNKRMSRKAARTKNPTRHPILPAPSAIFLGRLVAGPLKPQWSDWLAINTMEELDEEREIEVTSNEKRTQVLLRRLRNLYETHEFSDIKLVVQDKVFPCHRLILSTFSPYFDAMFSSGMMEASQTSVSLPFLDANQMDLILQVMYLGDNIVTLENAVDLLPVASFLQMDYLKDACEEVLCSKAAISVEKFFTFLSAAKSHNCQRLIKSLFQFMTDNFKDLVLAEDFCHLDYEDLLKIIQNDLVSLNVRSEETVSNSIMRWINSDKENRSKFAKNLFEFVKLPLTSMEHLEKLRNEECIKSSPECQYFIQEALSYIRQPACQNRFSSSRTEERGTDNVLDILMINGPYKDTYGLSTKCKRSKFKVLAGKPCSGRGFTICCYDNHTLFMCGGVESPMEMVKYDGLTNKWSNCCPLPERRAFHGMIAIDEDIFVLGGWNTIESFAHPSQLEIYSTDTVLKYNVLIGTWSLAGKLLHHIESMGVTSQGNTIFLFGGHTFGRDQTGRVISPHSLVQCFDTITQTSYELCPLPLDPAKDDFRLMVTTIDNAIYLCYEGIGNIYQFDIHSKNLSLIGTISLENEEEEVELIDENYILDMCHYNGNLIFFVVGKKLKILEFNINQQQWKKGSFFGATFPDSSMGLYNYIRLTKLKVASCNIEDYQISVEAYY</sequence>
<dbReference type="PROSITE" id="PS51450">
    <property type="entry name" value="LRR"/>
    <property type="match status" value="1"/>
</dbReference>
<dbReference type="Pfam" id="PF13676">
    <property type="entry name" value="TIR_2"/>
    <property type="match status" value="1"/>
</dbReference>
<dbReference type="Gene3D" id="2.60.120.920">
    <property type="match status" value="2"/>
</dbReference>
<keyword evidence="9" id="KW-0067">ATP-binding</keyword>
<evidence type="ECO:0000256" key="8">
    <source>
        <dbReference type="ARBA" id="ARBA00022777"/>
    </source>
</evidence>
<dbReference type="EC" id="2.7.11.1" evidence="2"/>
<dbReference type="GO" id="GO:0005524">
    <property type="term" value="F:ATP binding"/>
    <property type="evidence" value="ECO:0007669"/>
    <property type="project" value="UniProtKB-KW"/>
</dbReference>
<dbReference type="Gene3D" id="3.40.50.10140">
    <property type="entry name" value="Toll/interleukin-1 receptor homology (TIR) domain"/>
    <property type="match status" value="1"/>
</dbReference>
<evidence type="ECO:0000259" key="14">
    <source>
        <dbReference type="PROSITE" id="PS50097"/>
    </source>
</evidence>
<dbReference type="PROSITE" id="PS00018">
    <property type="entry name" value="EF_HAND_1"/>
    <property type="match status" value="1"/>
</dbReference>
<dbReference type="GO" id="GO:0004674">
    <property type="term" value="F:protein serine/threonine kinase activity"/>
    <property type="evidence" value="ECO:0007669"/>
    <property type="project" value="UniProtKB-KW"/>
</dbReference>
<evidence type="ECO:0000256" key="4">
    <source>
        <dbReference type="ARBA" id="ARBA00022527"/>
    </source>
</evidence>
<feature type="region of interest" description="Disordered" evidence="13">
    <location>
        <begin position="3369"/>
        <end position="3395"/>
    </location>
</feature>
<dbReference type="InterPro" id="IPR036388">
    <property type="entry name" value="WH-like_DNA-bd_sf"/>
</dbReference>
<dbReference type="InterPro" id="IPR003877">
    <property type="entry name" value="SPRY_dom"/>
</dbReference>
<proteinExistence type="inferred from homology"/>
<evidence type="ECO:0000313" key="17">
    <source>
        <dbReference type="EMBL" id="KAL3880395.1"/>
    </source>
</evidence>
<feature type="compositionally biased region" description="Low complexity" evidence="13">
    <location>
        <begin position="3730"/>
        <end position="3748"/>
    </location>
</feature>
<dbReference type="InterPro" id="IPR006553">
    <property type="entry name" value="Leu-rich_rpt_Cys-con_subtyp"/>
</dbReference>
<dbReference type="SMART" id="SM00875">
    <property type="entry name" value="BACK"/>
    <property type="match status" value="1"/>
</dbReference>
<dbReference type="Gene3D" id="3.80.10.10">
    <property type="entry name" value="Ribonuclease Inhibitor"/>
    <property type="match status" value="3"/>
</dbReference>
<dbReference type="Gene3D" id="1.25.40.420">
    <property type="match status" value="1"/>
</dbReference>
<dbReference type="PROSITE" id="PS51424">
    <property type="entry name" value="ROC"/>
    <property type="match status" value="1"/>
</dbReference>
<dbReference type="SUPFAM" id="SSF117281">
    <property type="entry name" value="Kelch motif"/>
    <property type="match status" value="1"/>
</dbReference>
<keyword evidence="3" id="KW-0880">Kelch repeat</keyword>
<evidence type="ECO:0000256" key="9">
    <source>
        <dbReference type="ARBA" id="ARBA00022840"/>
    </source>
</evidence>
<dbReference type="InterPro" id="IPR032171">
    <property type="entry name" value="COR-A"/>
</dbReference>
<dbReference type="Pfam" id="PF16095">
    <property type="entry name" value="COR-A"/>
    <property type="match status" value="1"/>
</dbReference>
<feature type="region of interest" description="Disordered" evidence="13">
    <location>
        <begin position="3730"/>
        <end position="3789"/>
    </location>
</feature>
<dbReference type="InterPro" id="IPR018247">
    <property type="entry name" value="EF_Hand_1_Ca_BS"/>
</dbReference>
<evidence type="ECO:0000256" key="6">
    <source>
        <dbReference type="ARBA" id="ARBA00022737"/>
    </source>
</evidence>
<dbReference type="Gene3D" id="3.30.310.200">
    <property type="match status" value="1"/>
</dbReference>
<evidence type="ECO:0000256" key="11">
    <source>
        <dbReference type="ARBA" id="ARBA00047899"/>
    </source>
</evidence>
<evidence type="ECO:0000256" key="3">
    <source>
        <dbReference type="ARBA" id="ARBA00022441"/>
    </source>
</evidence>
<feature type="compositionally biased region" description="Polar residues" evidence="13">
    <location>
        <begin position="3761"/>
        <end position="3772"/>
    </location>
</feature>
<dbReference type="SMART" id="SM00175">
    <property type="entry name" value="RAB"/>
    <property type="match status" value="1"/>
</dbReference>
<feature type="compositionally biased region" description="Low complexity" evidence="13">
    <location>
        <begin position="3670"/>
        <end position="3682"/>
    </location>
</feature>
<dbReference type="Pfam" id="PF07707">
    <property type="entry name" value="BACK"/>
    <property type="match status" value="1"/>
</dbReference>
<dbReference type="SUPFAM" id="SSF52540">
    <property type="entry name" value="P-loop containing nucleoside triphosphate hydrolases"/>
    <property type="match status" value="1"/>
</dbReference>
<dbReference type="Pfam" id="PF08477">
    <property type="entry name" value="Roc"/>
    <property type="match status" value="1"/>
</dbReference>
<feature type="domain" description="BTB" evidence="14">
    <location>
        <begin position="3857"/>
        <end position="3924"/>
    </location>
</feature>
<reference evidence="17 18" key="1">
    <citation type="submission" date="2024-11" db="EMBL/GenBank/DDBJ databases">
        <title>Chromosome-level genome assembly of the freshwater bivalve Anodonta woodiana.</title>
        <authorList>
            <person name="Chen X."/>
        </authorList>
    </citation>
    <scope>NUCLEOTIDE SEQUENCE [LARGE SCALE GENOMIC DNA]</scope>
    <source>
        <strain evidence="17">MN2024</strain>
        <tissue evidence="17">Gills</tissue>
    </source>
</reference>
<dbReference type="InterPro" id="IPR001870">
    <property type="entry name" value="B30.2/SPRY"/>
</dbReference>
<feature type="region of interest" description="Disordered" evidence="13">
    <location>
        <begin position="3445"/>
        <end position="3472"/>
    </location>
</feature>
<dbReference type="SUPFAM" id="SSF49899">
    <property type="entry name" value="Concanavalin A-like lectins/glucanases"/>
    <property type="match status" value="2"/>
</dbReference>
<protein>
    <recommendedName>
        <fullName evidence="2">non-specific serine/threonine protein kinase</fullName>
        <ecNumber evidence="2">2.7.11.1</ecNumber>
    </recommendedName>
</protein>
<keyword evidence="10" id="KW-0342">GTP-binding</keyword>
<dbReference type="Gene3D" id="1.10.10.10">
    <property type="entry name" value="Winged helix-like DNA-binding domain superfamily/Winged helix DNA-binding domain"/>
    <property type="match status" value="1"/>
</dbReference>
<keyword evidence="4" id="KW-0723">Serine/threonine-protein kinase</keyword>
<dbReference type="SUPFAM" id="SSF52047">
    <property type="entry name" value="RNI-like"/>
    <property type="match status" value="1"/>
</dbReference>
<dbReference type="Gene3D" id="3.30.710.10">
    <property type="entry name" value="Potassium Channel Kv1.1, Chain A"/>
    <property type="match status" value="1"/>
</dbReference>
<organism evidence="17 18">
    <name type="scientific">Sinanodonta woodiana</name>
    <name type="common">Chinese pond mussel</name>
    <name type="synonym">Anodonta woodiana</name>
    <dbReference type="NCBI Taxonomy" id="1069815"/>
    <lineage>
        <taxon>Eukaryota</taxon>
        <taxon>Metazoa</taxon>
        <taxon>Spiralia</taxon>
        <taxon>Lophotrochozoa</taxon>
        <taxon>Mollusca</taxon>
        <taxon>Bivalvia</taxon>
        <taxon>Autobranchia</taxon>
        <taxon>Heteroconchia</taxon>
        <taxon>Palaeoheterodonta</taxon>
        <taxon>Unionida</taxon>
        <taxon>Unionoidea</taxon>
        <taxon>Unionidae</taxon>
        <taxon>Unioninae</taxon>
        <taxon>Sinanodonta</taxon>
    </lineage>
</organism>
<dbReference type="InterPro" id="IPR001611">
    <property type="entry name" value="Leu-rich_rpt"/>
</dbReference>
<comment type="catalytic activity">
    <reaction evidence="12">
        <text>L-seryl-[protein] + ATP = O-phospho-L-seryl-[protein] + ADP + H(+)</text>
        <dbReference type="Rhea" id="RHEA:17989"/>
        <dbReference type="Rhea" id="RHEA-COMP:9863"/>
        <dbReference type="Rhea" id="RHEA-COMP:11604"/>
        <dbReference type="ChEBI" id="CHEBI:15378"/>
        <dbReference type="ChEBI" id="CHEBI:29999"/>
        <dbReference type="ChEBI" id="CHEBI:30616"/>
        <dbReference type="ChEBI" id="CHEBI:83421"/>
        <dbReference type="ChEBI" id="CHEBI:456216"/>
        <dbReference type="EC" id="2.7.11.1"/>
    </reaction>
</comment>
<evidence type="ECO:0000256" key="13">
    <source>
        <dbReference type="SAM" id="MobiDB-lite"/>
    </source>
</evidence>
<dbReference type="InterPro" id="IPR035897">
    <property type="entry name" value="Toll_tir_struct_dom_sf"/>
</dbReference>
<dbReference type="InterPro" id="IPR011705">
    <property type="entry name" value="BACK"/>
</dbReference>
<dbReference type="InterPro" id="IPR000210">
    <property type="entry name" value="BTB/POZ_dom"/>
</dbReference>
<evidence type="ECO:0000256" key="7">
    <source>
        <dbReference type="ARBA" id="ARBA00022741"/>
    </source>
</evidence>
<dbReference type="SUPFAM" id="SSF52058">
    <property type="entry name" value="L domain-like"/>
    <property type="match status" value="1"/>
</dbReference>
<dbReference type="Pfam" id="PF00622">
    <property type="entry name" value="SPRY"/>
    <property type="match status" value="2"/>
</dbReference>
<dbReference type="SMART" id="SM00367">
    <property type="entry name" value="LRR_CC"/>
    <property type="match status" value="2"/>
</dbReference>
<dbReference type="InterPro" id="IPR001806">
    <property type="entry name" value="Small_GTPase"/>
</dbReference>
<dbReference type="EMBL" id="JBJQND010000004">
    <property type="protein sequence ID" value="KAL3880395.1"/>
    <property type="molecule type" value="Genomic_DNA"/>
</dbReference>
<dbReference type="PANTHER" id="PTHR45632">
    <property type="entry name" value="LD33804P"/>
    <property type="match status" value="1"/>
</dbReference>
<dbReference type="SUPFAM" id="SSF52200">
    <property type="entry name" value="Toll/Interleukin receptor TIR domain"/>
    <property type="match status" value="2"/>
</dbReference>
<evidence type="ECO:0000259" key="16">
    <source>
        <dbReference type="PROSITE" id="PS51424"/>
    </source>
</evidence>
<keyword evidence="6" id="KW-0677">Repeat</keyword>
<dbReference type="Gene3D" id="2.120.10.80">
    <property type="entry name" value="Kelch-type beta propeller"/>
    <property type="match status" value="1"/>
</dbReference>
<dbReference type="InterPro" id="IPR043136">
    <property type="entry name" value="B30.2/SPRY_sf"/>
</dbReference>
<dbReference type="InterPro" id="IPR011333">
    <property type="entry name" value="SKP1/BTB/POZ_sf"/>
</dbReference>
<dbReference type="InterPro" id="IPR020859">
    <property type="entry name" value="ROC"/>
</dbReference>
<evidence type="ECO:0000256" key="10">
    <source>
        <dbReference type="ARBA" id="ARBA00023134"/>
    </source>
</evidence>
<evidence type="ECO:0000256" key="1">
    <source>
        <dbReference type="ARBA" id="ARBA00009634"/>
    </source>
</evidence>
<dbReference type="Pfam" id="PF00651">
    <property type="entry name" value="BTB"/>
    <property type="match status" value="1"/>
</dbReference>
<dbReference type="PANTHER" id="PTHR45632:SF3">
    <property type="entry name" value="KELCH-LIKE PROTEIN 32"/>
    <property type="match status" value="1"/>
</dbReference>
<comment type="similarity">
    <text evidence="1">Belongs to the Toll-like receptor family.</text>
</comment>
<dbReference type="SMART" id="SM00174">
    <property type="entry name" value="RHO"/>
    <property type="match status" value="1"/>
</dbReference>
<gene>
    <name evidence="17" type="ORF">ACJMK2_032639</name>
</gene>
<dbReference type="PRINTS" id="PR00449">
    <property type="entry name" value="RASTRNSFRMNG"/>
</dbReference>
<evidence type="ECO:0000256" key="5">
    <source>
        <dbReference type="ARBA" id="ARBA00022679"/>
    </source>
</evidence>
<dbReference type="Gene3D" id="3.30.70.1390">
    <property type="entry name" value="ROC domain from the Parkinson's disease-associated leucine-rich repeat kinase 2"/>
    <property type="match status" value="1"/>
</dbReference>
<dbReference type="InterPro" id="IPR057263">
    <property type="entry name" value="COR-B"/>
</dbReference>
<keyword evidence="7" id="KW-0547">Nucleotide-binding</keyword>
<evidence type="ECO:0000259" key="15">
    <source>
        <dbReference type="PROSITE" id="PS50188"/>
    </source>
</evidence>
<comment type="caution">
    <text evidence="17">The sequence shown here is derived from an EMBL/GenBank/DDBJ whole genome shotgun (WGS) entry which is preliminary data.</text>
</comment>
<dbReference type="SUPFAM" id="SSF54695">
    <property type="entry name" value="POZ domain"/>
    <property type="match status" value="1"/>
</dbReference>
<feature type="domain" description="Roc" evidence="16">
    <location>
        <begin position="2549"/>
        <end position="2722"/>
    </location>
</feature>
<dbReference type="InterPro" id="IPR015915">
    <property type="entry name" value="Kelch-typ_b-propeller"/>
</dbReference>
<dbReference type="SMART" id="SM00225">
    <property type="entry name" value="BTB"/>
    <property type="match status" value="1"/>
</dbReference>
<evidence type="ECO:0000256" key="2">
    <source>
        <dbReference type="ARBA" id="ARBA00012513"/>
    </source>
</evidence>
<dbReference type="PROSITE" id="PS50097">
    <property type="entry name" value="BTB"/>
    <property type="match status" value="1"/>
</dbReference>
<comment type="catalytic activity">
    <reaction evidence="11">
        <text>L-threonyl-[protein] + ATP = O-phospho-L-threonyl-[protein] + ADP + H(+)</text>
        <dbReference type="Rhea" id="RHEA:46608"/>
        <dbReference type="Rhea" id="RHEA-COMP:11060"/>
        <dbReference type="Rhea" id="RHEA-COMP:11605"/>
        <dbReference type="ChEBI" id="CHEBI:15378"/>
        <dbReference type="ChEBI" id="CHEBI:30013"/>
        <dbReference type="ChEBI" id="CHEBI:30616"/>
        <dbReference type="ChEBI" id="CHEBI:61977"/>
        <dbReference type="ChEBI" id="CHEBI:456216"/>
        <dbReference type="EC" id="2.7.11.1"/>
    </reaction>
</comment>
<dbReference type="InterPro" id="IPR027417">
    <property type="entry name" value="P-loop_NTPase"/>
</dbReference>
<dbReference type="Gene3D" id="3.40.50.300">
    <property type="entry name" value="P-loop containing nucleotide triphosphate hydrolases"/>
    <property type="match status" value="1"/>
</dbReference>
<feature type="region of interest" description="Disordered" evidence="13">
    <location>
        <begin position="3670"/>
        <end position="3695"/>
    </location>
</feature>
<name>A0ABD3X3U8_SINWO</name>
<feature type="compositionally biased region" description="Basic and acidic residues" evidence="13">
    <location>
        <begin position="3369"/>
        <end position="3392"/>
    </location>
</feature>
<dbReference type="PROSITE" id="PS50188">
    <property type="entry name" value="B302_SPRY"/>
    <property type="match status" value="1"/>
</dbReference>
<dbReference type="InterPro" id="IPR013320">
    <property type="entry name" value="ConA-like_dom_sf"/>
</dbReference>
<feature type="compositionally biased region" description="Basic residues" evidence="13">
    <location>
        <begin position="3457"/>
        <end position="3468"/>
    </location>
</feature>
<keyword evidence="5" id="KW-0808">Transferase</keyword>
<feature type="compositionally biased region" description="Basic residues" evidence="13">
    <location>
        <begin position="3773"/>
        <end position="3788"/>
    </location>
</feature>
<evidence type="ECO:0000313" key="18">
    <source>
        <dbReference type="Proteomes" id="UP001634394"/>
    </source>
</evidence>
<dbReference type="Proteomes" id="UP001634394">
    <property type="component" value="Unassembled WGS sequence"/>
</dbReference>